<dbReference type="PaxDb" id="547559-Nmag_4206"/>
<dbReference type="RefSeq" id="WP_004216265.1">
    <property type="nucleotide sequence ID" value="NC_013924.1"/>
</dbReference>
<dbReference type="AlphaFoldDB" id="D3T2A5"/>
<evidence type="ECO:0000313" key="3">
    <source>
        <dbReference type="Proteomes" id="UP000001879"/>
    </source>
</evidence>
<dbReference type="eggNOG" id="arCOG10677">
    <property type="taxonomic scope" value="Archaea"/>
</dbReference>
<dbReference type="HOGENOM" id="CLU_169417_0_0_2"/>
<accession>D3T2A5</accession>
<evidence type="ECO:0000313" key="1">
    <source>
        <dbReference type="EMBL" id="ADD07714.1"/>
    </source>
</evidence>
<evidence type="ECO:0000313" key="4">
    <source>
        <dbReference type="Proteomes" id="UP000011543"/>
    </source>
</evidence>
<dbReference type="EMBL" id="CP001934">
    <property type="protein sequence ID" value="ADD07714.1"/>
    <property type="molecule type" value="Genomic_DNA"/>
</dbReference>
<dbReference type="EMBL" id="AOHS01000051">
    <property type="protein sequence ID" value="ELY26527.1"/>
    <property type="molecule type" value="Genomic_DNA"/>
</dbReference>
<reference evidence="3" key="1">
    <citation type="submission" date="2010-02" db="EMBL/GenBank/DDBJ databases">
        <title>Complete sequence of plasmid 2 of Natrialba magadii ATCC 43099.</title>
        <authorList>
            <consortium name="US DOE Joint Genome Institute"/>
            <person name="Lucas S."/>
            <person name="Copeland A."/>
            <person name="Lapidus A."/>
            <person name="Cheng J.-F."/>
            <person name="Bruce D."/>
            <person name="Goodwin L."/>
            <person name="Pitluck S."/>
            <person name="Davenport K."/>
            <person name="Saunders E."/>
            <person name="Detter J.C."/>
            <person name="Han C."/>
            <person name="Tapia R."/>
            <person name="Land M."/>
            <person name="Hauser L."/>
            <person name="Kyrpides N."/>
            <person name="Mikhailova N."/>
            <person name="De Castro R.E."/>
            <person name="Maupin-Furlow J.A."/>
            <person name="Woyke T."/>
        </authorList>
    </citation>
    <scope>NUCLEOTIDE SEQUENCE [LARGE SCALE GENOMIC DNA]</scope>
    <source>
        <strain evidence="3">ATCC 43099 / DSM 3394 / CCM 3739 / CIP 104546 / IAM 13178 / JCM 8861 / NBRC 102185 / NCIMB 2190 / MS3</strain>
        <plasmid evidence="3">pNMAG02</plasmid>
    </source>
</reference>
<keyword evidence="1" id="KW-0614">Plasmid</keyword>
<evidence type="ECO:0000313" key="2">
    <source>
        <dbReference type="EMBL" id="ELY26527.1"/>
    </source>
</evidence>
<sequence>MMRKWKEVKRDLQAAGYRGFEFDSGETVIPELRGKWVVGKITPKDHFDGEDQSLWQQLTSLLGGSNVVACAGPADVPDPIRIIADRYDLNVVIVSVSSEYIRIALCEPPENSLPS</sequence>
<organism evidence="1 3">
    <name type="scientific">Natrialba magadii (strain ATCC 43099 / DSM 3394 / CCM 3739 / CIP 104546 / IAM 13178 / JCM 8861 / NBRC 102185 / NCIMB 2190 / MS3)</name>
    <name type="common">Natronobacterium magadii</name>
    <dbReference type="NCBI Taxonomy" id="547559"/>
    <lineage>
        <taxon>Archaea</taxon>
        <taxon>Methanobacteriati</taxon>
        <taxon>Methanobacteriota</taxon>
        <taxon>Stenosarchaea group</taxon>
        <taxon>Halobacteria</taxon>
        <taxon>Halobacteriales</taxon>
        <taxon>Natrialbaceae</taxon>
        <taxon>Natrialba</taxon>
    </lineage>
</organism>
<dbReference type="Proteomes" id="UP000011543">
    <property type="component" value="Unassembled WGS sequence"/>
</dbReference>
<dbReference type="KEGG" id="nmg:Nmag_4206"/>
<dbReference type="GeneID" id="8828940"/>
<gene>
    <name evidence="1" type="ordered locus">Nmag_4206</name>
    <name evidence="2" type="ORF">C500_15230</name>
</gene>
<reference evidence="1" key="4">
    <citation type="submission" date="2016-09" db="EMBL/GenBank/DDBJ databases">
        <authorList>
            <person name="Pfeiffer F."/>
        </authorList>
    </citation>
    <scope>NUCLEOTIDE SEQUENCE</scope>
    <source>
        <strain evidence="1">ATCC 43099</strain>
        <plasmid evidence="1">pNMAG02</plasmid>
    </source>
</reference>
<dbReference type="OrthoDB" id="275243at2157"/>
<keyword evidence="3" id="KW-1185">Reference proteome</keyword>
<dbReference type="Proteomes" id="UP000001879">
    <property type="component" value="Plasmid pNMAG02"/>
</dbReference>
<geneLocation type="plasmid" evidence="1 3">
    <name>pNMAG02</name>
</geneLocation>
<protein>
    <submittedName>
        <fullName evidence="1">Uncharacterized protein</fullName>
    </submittedName>
</protein>
<reference evidence="2 4" key="3">
    <citation type="journal article" date="2014" name="PLoS Genet.">
        <title>Phylogenetically driven sequencing of extremely halophilic archaea reveals strategies for static and dynamic osmo-response.</title>
        <authorList>
            <person name="Becker E.A."/>
            <person name="Seitzer P.M."/>
            <person name="Tritt A."/>
            <person name="Larsen D."/>
            <person name="Krusor M."/>
            <person name="Yao A.I."/>
            <person name="Wu D."/>
            <person name="Madern D."/>
            <person name="Eisen J.A."/>
            <person name="Darling A.E."/>
            <person name="Facciotti M.T."/>
        </authorList>
    </citation>
    <scope>NUCLEOTIDE SEQUENCE [LARGE SCALE GENOMIC DNA]</scope>
    <source>
        <strain evidence="4">ATCC 43099 / DSM 3394 / CCM 3739 / CIP 104546 / IAM 13178 / JCM 8861 / NBRC 102185 / NCIMB 2190 / MS3</strain>
        <strain evidence="2">MS-3</strain>
    </source>
</reference>
<reference evidence="1 3" key="2">
    <citation type="journal article" date="2012" name="BMC Genomics">
        <title>A comparative genomics perspective on the genetic content of the alkaliphilic haloarchaeon Natrialba magadii ATCC 43099T.</title>
        <authorList>
            <person name="Siddaramappa S."/>
            <person name="Challacombe J.F."/>
            <person name="Decastro R.E."/>
            <person name="Pfeiffer F."/>
            <person name="Sastre D.E."/>
            <person name="Gimenez M.I."/>
            <person name="Paggi R.A."/>
            <person name="Detter J.C."/>
            <person name="Davenport K.W."/>
            <person name="Goodwin L.A."/>
            <person name="Kyrpides N."/>
            <person name="Tapia R."/>
            <person name="Pitluck S."/>
            <person name="Lucas S."/>
            <person name="Woyke T."/>
            <person name="Maupin-Furlow J.A."/>
        </authorList>
    </citation>
    <scope>NUCLEOTIDE SEQUENCE [LARGE SCALE GENOMIC DNA]</scope>
    <source>
        <strain evidence="1">ATCC 43099</strain>
        <strain evidence="3">ATCC 43099 / DSM 3394 / CCM 3739 / CIP 104546 / IAM 13178 / JCM 8861 / NBRC 102185 / NCIMB 2190 / MS3</strain>
    </source>
</reference>
<name>D3T2A5_NATMM</name>
<proteinExistence type="predicted"/>